<proteinExistence type="predicted"/>
<dbReference type="OrthoDB" id="6238193at2"/>
<gene>
    <name evidence="2" type="ORF">SAMN06297229_1046</name>
</gene>
<dbReference type="RefSeq" id="WP_086434160.1">
    <property type="nucleotide sequence ID" value="NZ_FXWH01000001.1"/>
</dbReference>
<keyword evidence="3" id="KW-1185">Reference proteome</keyword>
<feature type="region of interest" description="Disordered" evidence="1">
    <location>
        <begin position="132"/>
        <end position="152"/>
    </location>
</feature>
<evidence type="ECO:0000256" key="1">
    <source>
        <dbReference type="SAM" id="MobiDB-lite"/>
    </source>
</evidence>
<name>A0A1Y6EQD2_9GAMM</name>
<dbReference type="Pfam" id="PF11993">
    <property type="entry name" value="VC2046"/>
    <property type="match status" value="1"/>
</dbReference>
<evidence type="ECO:0000313" key="3">
    <source>
        <dbReference type="Proteomes" id="UP000194450"/>
    </source>
</evidence>
<organism evidence="2 3">
    <name type="scientific">Pseudidiomarina planktonica</name>
    <dbReference type="NCBI Taxonomy" id="1323738"/>
    <lineage>
        <taxon>Bacteria</taxon>
        <taxon>Pseudomonadati</taxon>
        <taxon>Pseudomonadota</taxon>
        <taxon>Gammaproteobacteria</taxon>
        <taxon>Alteromonadales</taxon>
        <taxon>Idiomarinaceae</taxon>
        <taxon>Pseudidiomarina</taxon>
    </lineage>
</organism>
<dbReference type="Proteomes" id="UP000194450">
    <property type="component" value="Unassembled WGS sequence"/>
</dbReference>
<evidence type="ECO:0000313" key="2">
    <source>
        <dbReference type="EMBL" id="SMQ64546.1"/>
    </source>
</evidence>
<dbReference type="EMBL" id="FXWH01000001">
    <property type="protein sequence ID" value="SMQ64546.1"/>
    <property type="molecule type" value="Genomic_DNA"/>
</dbReference>
<reference evidence="3" key="1">
    <citation type="submission" date="2017-04" db="EMBL/GenBank/DDBJ databases">
        <authorList>
            <person name="Varghese N."/>
            <person name="Submissions S."/>
        </authorList>
    </citation>
    <scope>NUCLEOTIDE SEQUENCE [LARGE SCALE GENOMIC DNA]</scope>
</reference>
<accession>A0A1Y6EQD2</accession>
<dbReference type="InterPro" id="IPR021879">
    <property type="entry name" value="VC2046_fam"/>
</dbReference>
<protein>
    <submittedName>
        <fullName evidence="2">Ribosomal S4P</fullName>
    </submittedName>
</protein>
<dbReference type="AlphaFoldDB" id="A0A1Y6EQD2"/>
<sequence>MSAAATAQLFDPIGYNPASDVHLSSALGRGDRADFNLWLATFSADVTEQPYLQNPLPAEPVNWERLLGAARARPLAAANDQVQRFGLSSSSDLADHRLQDALHPQALVLDASADYIPLHVWQNLGWQAQRREKQRREGATSPPRQYQEHDLGELAEQALKAFSGDLMQSKPEPV</sequence>